<accession>A0AAN6VN62</accession>
<keyword evidence="2" id="KW-1185">Reference proteome</keyword>
<sequence length="144" mass="15890">MPEGAVCHLGALPPELFDKIFFELDSLCDLANFIAASRFRAILLGVLQNVLGLVLADARFLFLFPYSDPTNLERYHDSVHTMAAVYRDMLLCGGINGGEDVWGNAAPSLGELTQLCRTLRTINFLVDVYVAAQQRWFQAGGEGH</sequence>
<dbReference type="Proteomes" id="UP001302745">
    <property type="component" value="Unassembled WGS sequence"/>
</dbReference>
<proteinExistence type="predicted"/>
<name>A0AAN6VN62_9PEZI</name>
<evidence type="ECO:0000313" key="1">
    <source>
        <dbReference type="EMBL" id="KAK4154682.1"/>
    </source>
</evidence>
<evidence type="ECO:0008006" key="3">
    <source>
        <dbReference type="Google" id="ProtNLM"/>
    </source>
</evidence>
<reference evidence="1" key="1">
    <citation type="journal article" date="2023" name="Mol. Phylogenet. Evol.">
        <title>Genome-scale phylogeny and comparative genomics of the fungal order Sordariales.</title>
        <authorList>
            <person name="Hensen N."/>
            <person name="Bonometti L."/>
            <person name="Westerberg I."/>
            <person name="Brannstrom I.O."/>
            <person name="Guillou S."/>
            <person name="Cros-Aarteil S."/>
            <person name="Calhoun S."/>
            <person name="Haridas S."/>
            <person name="Kuo A."/>
            <person name="Mondo S."/>
            <person name="Pangilinan J."/>
            <person name="Riley R."/>
            <person name="LaButti K."/>
            <person name="Andreopoulos B."/>
            <person name="Lipzen A."/>
            <person name="Chen C."/>
            <person name="Yan M."/>
            <person name="Daum C."/>
            <person name="Ng V."/>
            <person name="Clum A."/>
            <person name="Steindorff A."/>
            <person name="Ohm R.A."/>
            <person name="Martin F."/>
            <person name="Silar P."/>
            <person name="Natvig D.O."/>
            <person name="Lalanne C."/>
            <person name="Gautier V."/>
            <person name="Ament-Velasquez S.L."/>
            <person name="Kruys A."/>
            <person name="Hutchinson M.I."/>
            <person name="Powell A.J."/>
            <person name="Barry K."/>
            <person name="Miller A.N."/>
            <person name="Grigoriev I.V."/>
            <person name="Debuchy R."/>
            <person name="Gladieux P."/>
            <person name="Hiltunen Thoren M."/>
            <person name="Johannesson H."/>
        </authorList>
    </citation>
    <scope>NUCLEOTIDE SEQUENCE</scope>
    <source>
        <strain evidence="1">CBS 538.74</strain>
    </source>
</reference>
<protein>
    <recommendedName>
        <fullName evidence="3">F-box domain-containing protein</fullName>
    </recommendedName>
</protein>
<organism evidence="1 2">
    <name type="scientific">Chaetomidium leptoderma</name>
    <dbReference type="NCBI Taxonomy" id="669021"/>
    <lineage>
        <taxon>Eukaryota</taxon>
        <taxon>Fungi</taxon>
        <taxon>Dikarya</taxon>
        <taxon>Ascomycota</taxon>
        <taxon>Pezizomycotina</taxon>
        <taxon>Sordariomycetes</taxon>
        <taxon>Sordariomycetidae</taxon>
        <taxon>Sordariales</taxon>
        <taxon>Chaetomiaceae</taxon>
        <taxon>Chaetomidium</taxon>
    </lineage>
</organism>
<gene>
    <name evidence="1" type="ORF">C8A00DRAFT_32502</name>
</gene>
<reference evidence="1" key="2">
    <citation type="submission" date="2023-05" db="EMBL/GenBank/DDBJ databases">
        <authorList>
            <consortium name="Lawrence Berkeley National Laboratory"/>
            <person name="Steindorff A."/>
            <person name="Hensen N."/>
            <person name="Bonometti L."/>
            <person name="Westerberg I."/>
            <person name="Brannstrom I.O."/>
            <person name="Guillou S."/>
            <person name="Cros-Aarteil S."/>
            <person name="Calhoun S."/>
            <person name="Haridas S."/>
            <person name="Kuo A."/>
            <person name="Mondo S."/>
            <person name="Pangilinan J."/>
            <person name="Riley R."/>
            <person name="Labutti K."/>
            <person name="Andreopoulos B."/>
            <person name="Lipzen A."/>
            <person name="Chen C."/>
            <person name="Yanf M."/>
            <person name="Daum C."/>
            <person name="Ng V."/>
            <person name="Clum A."/>
            <person name="Ohm R."/>
            <person name="Martin F."/>
            <person name="Silar P."/>
            <person name="Natvig D."/>
            <person name="Lalanne C."/>
            <person name="Gautier V."/>
            <person name="Ament-Velasquez S.L."/>
            <person name="Kruys A."/>
            <person name="Hutchinson M.I."/>
            <person name="Powell A.J."/>
            <person name="Barry K."/>
            <person name="Miller A.N."/>
            <person name="Grigoriev I.V."/>
            <person name="Debuchy R."/>
            <person name="Gladieux P."/>
            <person name="Thoren M.H."/>
            <person name="Johannesson H."/>
        </authorList>
    </citation>
    <scope>NUCLEOTIDE SEQUENCE</scope>
    <source>
        <strain evidence="1">CBS 538.74</strain>
    </source>
</reference>
<evidence type="ECO:0000313" key="2">
    <source>
        <dbReference type="Proteomes" id="UP001302745"/>
    </source>
</evidence>
<dbReference type="AlphaFoldDB" id="A0AAN6VN62"/>
<dbReference type="EMBL" id="MU856905">
    <property type="protein sequence ID" value="KAK4154682.1"/>
    <property type="molecule type" value="Genomic_DNA"/>
</dbReference>
<comment type="caution">
    <text evidence="1">The sequence shown here is derived from an EMBL/GenBank/DDBJ whole genome shotgun (WGS) entry which is preliminary data.</text>
</comment>